<name>T0YNS7_9ZZZZ</name>
<dbReference type="EMBL" id="AUZX01013711">
    <property type="protein sequence ID" value="EQD34718.1"/>
    <property type="molecule type" value="Genomic_DNA"/>
</dbReference>
<dbReference type="AlphaFoldDB" id="T0YNS7"/>
<evidence type="ECO:0000313" key="1">
    <source>
        <dbReference type="EMBL" id="EQD34718.1"/>
    </source>
</evidence>
<comment type="caution">
    <text evidence="1">The sequence shown here is derived from an EMBL/GenBank/DDBJ whole genome shotgun (WGS) entry which is preliminary data.</text>
</comment>
<sequence length="52" mass="5814">MSGMSRAETLLRGHLRNTDTVEADTETHSFILLPETMIDGALVMARRLVKDL</sequence>
<protein>
    <submittedName>
        <fullName evidence="1">Uncharacterized protein</fullName>
    </submittedName>
</protein>
<reference evidence="1" key="2">
    <citation type="journal article" date="2014" name="ISME J.">
        <title>Microbial stratification in low pH oxic and suboxic macroscopic growths along an acid mine drainage.</title>
        <authorList>
            <person name="Mendez-Garcia C."/>
            <person name="Mesa V."/>
            <person name="Sprenger R.R."/>
            <person name="Richter M."/>
            <person name="Diez M.S."/>
            <person name="Solano J."/>
            <person name="Bargiela R."/>
            <person name="Golyshina O.V."/>
            <person name="Manteca A."/>
            <person name="Ramos J.L."/>
            <person name="Gallego J.R."/>
            <person name="Llorente I."/>
            <person name="Martins Dos Santos V.A."/>
            <person name="Jensen O.N."/>
            <person name="Pelaez A.I."/>
            <person name="Sanchez J."/>
            <person name="Ferrer M."/>
        </authorList>
    </citation>
    <scope>NUCLEOTIDE SEQUENCE</scope>
</reference>
<accession>T0YNS7</accession>
<gene>
    <name evidence="1" type="ORF">B1A_18573</name>
</gene>
<organism evidence="1">
    <name type="scientific">mine drainage metagenome</name>
    <dbReference type="NCBI Taxonomy" id="410659"/>
    <lineage>
        <taxon>unclassified sequences</taxon>
        <taxon>metagenomes</taxon>
        <taxon>ecological metagenomes</taxon>
    </lineage>
</organism>
<feature type="non-terminal residue" evidence="1">
    <location>
        <position position="52"/>
    </location>
</feature>
<proteinExistence type="predicted"/>
<reference evidence="1" key="1">
    <citation type="submission" date="2013-08" db="EMBL/GenBank/DDBJ databases">
        <authorList>
            <person name="Mendez C."/>
            <person name="Richter M."/>
            <person name="Ferrer M."/>
            <person name="Sanchez J."/>
        </authorList>
    </citation>
    <scope>NUCLEOTIDE SEQUENCE</scope>
</reference>